<dbReference type="EMBL" id="CADCWJ010000767">
    <property type="protein sequence ID" value="CAA9582132.1"/>
    <property type="molecule type" value="Genomic_DNA"/>
</dbReference>
<proteinExistence type="predicted"/>
<gene>
    <name evidence="2" type="ORF">AVDCRST_MAG87-3499</name>
</gene>
<organism evidence="2">
    <name type="scientific">uncultured Thermomicrobiales bacterium</name>
    <dbReference type="NCBI Taxonomy" id="1645740"/>
    <lineage>
        <taxon>Bacteria</taxon>
        <taxon>Pseudomonadati</taxon>
        <taxon>Thermomicrobiota</taxon>
        <taxon>Thermomicrobia</taxon>
        <taxon>Thermomicrobiales</taxon>
        <taxon>environmental samples</taxon>
    </lineage>
</organism>
<evidence type="ECO:0000256" key="1">
    <source>
        <dbReference type="SAM" id="MobiDB-lite"/>
    </source>
</evidence>
<evidence type="ECO:0000313" key="2">
    <source>
        <dbReference type="EMBL" id="CAA9582132.1"/>
    </source>
</evidence>
<protein>
    <submittedName>
        <fullName evidence="2">Uncharacterized protein</fullName>
    </submittedName>
</protein>
<accession>A0A6J4VPL9</accession>
<dbReference type="AlphaFoldDB" id="A0A6J4VPL9"/>
<sequence length="68" mass="7807">MKKLIVGSLVAFALITKVRAHPGREFRMHGGSPWAQSRRDLRMRRGRRYGHGFRNSGRFAPHTAGEYL</sequence>
<reference evidence="2" key="1">
    <citation type="submission" date="2020-02" db="EMBL/GenBank/DDBJ databases">
        <authorList>
            <person name="Meier V. D."/>
        </authorList>
    </citation>
    <scope>NUCLEOTIDE SEQUENCE</scope>
    <source>
        <strain evidence="2">AVDCRST_MAG87</strain>
    </source>
</reference>
<name>A0A6J4VPL9_9BACT</name>
<feature type="region of interest" description="Disordered" evidence="1">
    <location>
        <begin position="47"/>
        <end position="68"/>
    </location>
</feature>